<reference evidence="3" key="1">
    <citation type="submission" date="2023-08" db="EMBL/GenBank/DDBJ databases">
        <title>A de novo genome assembly of Solanum verrucosum Schlechtendal, a Mexican diploid species geographically isolated from the other diploid A-genome species in potato relatives.</title>
        <authorList>
            <person name="Hosaka K."/>
        </authorList>
    </citation>
    <scope>NUCLEOTIDE SEQUENCE</scope>
    <source>
        <tissue evidence="3">Young leaves</tissue>
    </source>
</reference>
<keyword evidence="4" id="KW-1185">Reference proteome</keyword>
<evidence type="ECO:0000313" key="4">
    <source>
        <dbReference type="Proteomes" id="UP001234989"/>
    </source>
</evidence>
<proteinExistence type="predicted"/>
<organism evidence="3 4">
    <name type="scientific">Solanum verrucosum</name>
    <dbReference type="NCBI Taxonomy" id="315347"/>
    <lineage>
        <taxon>Eukaryota</taxon>
        <taxon>Viridiplantae</taxon>
        <taxon>Streptophyta</taxon>
        <taxon>Embryophyta</taxon>
        <taxon>Tracheophyta</taxon>
        <taxon>Spermatophyta</taxon>
        <taxon>Magnoliopsida</taxon>
        <taxon>eudicotyledons</taxon>
        <taxon>Gunneridae</taxon>
        <taxon>Pentapetalae</taxon>
        <taxon>asterids</taxon>
        <taxon>lamiids</taxon>
        <taxon>Solanales</taxon>
        <taxon>Solanaceae</taxon>
        <taxon>Solanoideae</taxon>
        <taxon>Solaneae</taxon>
        <taxon>Solanum</taxon>
    </lineage>
</organism>
<dbReference type="Pfam" id="PF24626">
    <property type="entry name" value="SH3_Tf2-1"/>
    <property type="match status" value="1"/>
</dbReference>
<feature type="domain" description="Tf2-1-like SH3-like" evidence="2">
    <location>
        <begin position="3"/>
        <end position="41"/>
    </location>
</feature>
<gene>
    <name evidence="3" type="ORF">MTR67_018193</name>
</gene>
<evidence type="ECO:0000256" key="1">
    <source>
        <dbReference type="SAM" id="MobiDB-lite"/>
    </source>
</evidence>
<dbReference type="Proteomes" id="UP001234989">
    <property type="component" value="Chromosome 4"/>
</dbReference>
<protein>
    <recommendedName>
        <fullName evidence="2">Tf2-1-like SH3-like domain-containing protein</fullName>
    </recommendedName>
</protein>
<sequence length="142" mass="15699">MSRGDGPFPVIERLNDNAYKGALPPEYQVHNTFNVCDLSPFPTVGDDDPSNLRTNYFQEGENDAIQISSRPFTRSQAQDLQRMQGLFMKMEVLEMVLMTSKDFHALKIAEEGTFGEQGPLGALPNSLGDGPNSPNALKRDHG</sequence>
<feature type="region of interest" description="Disordered" evidence="1">
    <location>
        <begin position="115"/>
        <end position="142"/>
    </location>
</feature>
<accession>A0AAF0QKI8</accession>
<dbReference type="EMBL" id="CP133615">
    <property type="protein sequence ID" value="WMV24808.1"/>
    <property type="molecule type" value="Genomic_DNA"/>
</dbReference>
<evidence type="ECO:0000259" key="2">
    <source>
        <dbReference type="Pfam" id="PF24626"/>
    </source>
</evidence>
<dbReference type="InterPro" id="IPR056924">
    <property type="entry name" value="SH3_Tf2-1"/>
</dbReference>
<evidence type="ECO:0000313" key="3">
    <source>
        <dbReference type="EMBL" id="WMV24808.1"/>
    </source>
</evidence>
<name>A0AAF0QKI8_SOLVR</name>
<dbReference type="AlphaFoldDB" id="A0AAF0QKI8"/>